<protein>
    <recommendedName>
        <fullName evidence="1">CarD-like/TRCF RNAP-interacting domain-containing protein</fullName>
    </recommendedName>
</protein>
<dbReference type="AlphaFoldDB" id="A0A542YTY7"/>
<dbReference type="SUPFAM" id="SSF141259">
    <property type="entry name" value="CarD-like"/>
    <property type="match status" value="1"/>
</dbReference>
<feature type="domain" description="CarD-like/TRCF RNAP-interacting" evidence="1">
    <location>
        <begin position="28"/>
        <end position="51"/>
    </location>
</feature>
<name>A0A542YTY7_9MICO</name>
<evidence type="ECO:0000259" key="1">
    <source>
        <dbReference type="Pfam" id="PF02559"/>
    </source>
</evidence>
<evidence type="ECO:0000313" key="2">
    <source>
        <dbReference type="EMBL" id="TQL51563.1"/>
    </source>
</evidence>
<accession>A0A542YTY7</accession>
<dbReference type="Gene3D" id="2.40.10.170">
    <property type="match status" value="1"/>
</dbReference>
<dbReference type="Proteomes" id="UP000319516">
    <property type="component" value="Unassembled WGS sequence"/>
</dbReference>
<gene>
    <name evidence="2" type="ORF">FB467_2713</name>
</gene>
<sequence>MTTPAPARRRHLATSPFPPKPDVVITQFAVGDKVCHDSYGVGRVTGVEAHAVTVDFSSRTVRVVSPFSKMEHL</sequence>
<dbReference type="InterPro" id="IPR003711">
    <property type="entry name" value="CarD-like/TRCF_RID"/>
</dbReference>
<dbReference type="EMBL" id="VFOP01000001">
    <property type="protein sequence ID" value="TQL51563.1"/>
    <property type="molecule type" value="Genomic_DNA"/>
</dbReference>
<keyword evidence="3" id="KW-1185">Reference proteome</keyword>
<dbReference type="RefSeq" id="WP_141785554.1">
    <property type="nucleotide sequence ID" value="NZ_BAAAIK010000011.1"/>
</dbReference>
<evidence type="ECO:0000313" key="3">
    <source>
        <dbReference type="Proteomes" id="UP000319516"/>
    </source>
</evidence>
<dbReference type="InterPro" id="IPR036101">
    <property type="entry name" value="CarD-like/TRCF_RID_sf"/>
</dbReference>
<proteinExistence type="predicted"/>
<organism evidence="2 3">
    <name type="scientific">Ornithinicoccus hortensis</name>
    <dbReference type="NCBI Taxonomy" id="82346"/>
    <lineage>
        <taxon>Bacteria</taxon>
        <taxon>Bacillati</taxon>
        <taxon>Actinomycetota</taxon>
        <taxon>Actinomycetes</taxon>
        <taxon>Micrococcales</taxon>
        <taxon>Intrasporangiaceae</taxon>
        <taxon>Ornithinicoccus</taxon>
    </lineage>
</organism>
<reference evidence="2 3" key="1">
    <citation type="submission" date="2019-06" db="EMBL/GenBank/DDBJ databases">
        <title>Sequencing the genomes of 1000 actinobacteria strains.</title>
        <authorList>
            <person name="Klenk H.-P."/>
        </authorList>
    </citation>
    <scope>NUCLEOTIDE SEQUENCE [LARGE SCALE GENOMIC DNA]</scope>
    <source>
        <strain evidence="2 3">DSM 12335</strain>
    </source>
</reference>
<comment type="caution">
    <text evidence="2">The sequence shown here is derived from an EMBL/GenBank/DDBJ whole genome shotgun (WGS) entry which is preliminary data.</text>
</comment>
<dbReference type="Pfam" id="PF02559">
    <property type="entry name" value="CarD_TRCF_RID"/>
    <property type="match status" value="1"/>
</dbReference>
<dbReference type="OrthoDB" id="4868979at2"/>